<keyword evidence="2" id="KW-0272">Extracellular matrix</keyword>
<reference evidence="5" key="1">
    <citation type="submission" date="2025-08" db="UniProtKB">
        <authorList>
            <consortium name="Ensembl"/>
        </authorList>
    </citation>
    <scope>IDENTIFICATION</scope>
</reference>
<feature type="compositionally biased region" description="Polar residues" evidence="3">
    <location>
        <begin position="101"/>
        <end position="112"/>
    </location>
</feature>
<evidence type="ECO:0000256" key="1">
    <source>
        <dbReference type="ARBA" id="ARBA00004498"/>
    </source>
</evidence>
<feature type="compositionally biased region" description="Basic and acidic residues" evidence="3">
    <location>
        <begin position="83"/>
        <end position="92"/>
    </location>
</feature>
<proteinExistence type="predicted"/>
<organism evidence="5 6">
    <name type="scientific">Fundulus heteroclitus</name>
    <name type="common">Killifish</name>
    <name type="synonym">Mummichog</name>
    <dbReference type="NCBI Taxonomy" id="8078"/>
    <lineage>
        <taxon>Eukaryota</taxon>
        <taxon>Metazoa</taxon>
        <taxon>Chordata</taxon>
        <taxon>Craniata</taxon>
        <taxon>Vertebrata</taxon>
        <taxon>Euteleostomi</taxon>
        <taxon>Actinopterygii</taxon>
        <taxon>Neopterygii</taxon>
        <taxon>Teleostei</taxon>
        <taxon>Neoteleostei</taxon>
        <taxon>Acanthomorphata</taxon>
        <taxon>Ovalentaria</taxon>
        <taxon>Atherinomorphae</taxon>
        <taxon>Cyprinodontiformes</taxon>
        <taxon>Fundulidae</taxon>
        <taxon>Fundulus</taxon>
    </lineage>
</organism>
<reference evidence="5" key="2">
    <citation type="submission" date="2025-09" db="UniProtKB">
        <authorList>
            <consortium name="Ensembl"/>
        </authorList>
    </citation>
    <scope>IDENTIFICATION</scope>
</reference>
<dbReference type="Proteomes" id="UP000265000">
    <property type="component" value="Unplaced"/>
</dbReference>
<keyword evidence="4" id="KW-0812">Transmembrane</keyword>
<dbReference type="PANTHER" id="PTHR24023">
    <property type="entry name" value="COLLAGEN ALPHA"/>
    <property type="match status" value="1"/>
</dbReference>
<accession>A0A3Q2R024</accession>
<name>A0A3Q2R024_FUNHE</name>
<dbReference type="GO" id="GO:0005615">
    <property type="term" value="C:extracellular space"/>
    <property type="evidence" value="ECO:0007669"/>
    <property type="project" value="TreeGrafter"/>
</dbReference>
<evidence type="ECO:0000256" key="2">
    <source>
        <dbReference type="ARBA" id="ARBA00022530"/>
    </source>
</evidence>
<dbReference type="GO" id="GO:0031012">
    <property type="term" value="C:extracellular matrix"/>
    <property type="evidence" value="ECO:0007669"/>
    <property type="project" value="TreeGrafter"/>
</dbReference>
<keyword evidence="4" id="KW-1133">Transmembrane helix</keyword>
<sequence length="225" mass="23553">MLVIRALKAAVSTVTSLTEVRIHAPINDHFVWFGEFNPYCLHSLRVSCLPGDAGEPGIPGERGLPGDMGPTGWRGVLGPPGDPGRKGQKGDEGANGGTGPPGSTSDRCNTGTPGEMGVQGPPGPSGYAGNPCVSKTLLFIILGVSGAAVTLTISLIKSFFSGVFQPLVVKEKWEILDFQVFLGQGGHRGQQVLMETPAHQGLLVKKVSSYHKHGYGKVSPSEVLD</sequence>
<dbReference type="STRING" id="8078.ENSFHEP00000033654"/>
<evidence type="ECO:0000313" key="6">
    <source>
        <dbReference type="Proteomes" id="UP000265000"/>
    </source>
</evidence>
<evidence type="ECO:0000256" key="4">
    <source>
        <dbReference type="SAM" id="Phobius"/>
    </source>
</evidence>
<dbReference type="Pfam" id="PF01391">
    <property type="entry name" value="Collagen"/>
    <property type="match status" value="1"/>
</dbReference>
<keyword evidence="2" id="KW-0964">Secreted</keyword>
<protein>
    <submittedName>
        <fullName evidence="5">Uncharacterized protein</fullName>
    </submittedName>
</protein>
<dbReference type="GeneTree" id="ENSGT01030000239779"/>
<keyword evidence="4" id="KW-0472">Membrane</keyword>
<dbReference type="Ensembl" id="ENSFHET00000034605.1">
    <property type="protein sequence ID" value="ENSFHEP00000033654.1"/>
    <property type="gene ID" value="ENSFHEG00000020921.1"/>
</dbReference>
<dbReference type="InterPro" id="IPR008160">
    <property type="entry name" value="Collagen"/>
</dbReference>
<evidence type="ECO:0000256" key="3">
    <source>
        <dbReference type="SAM" id="MobiDB-lite"/>
    </source>
</evidence>
<keyword evidence="6" id="KW-1185">Reference proteome</keyword>
<feature type="region of interest" description="Disordered" evidence="3">
    <location>
        <begin position="57"/>
        <end position="123"/>
    </location>
</feature>
<dbReference type="PANTHER" id="PTHR24023:SF1082">
    <property type="entry name" value="COLLAGEN TRIPLE HELIX REPEAT"/>
    <property type="match status" value="1"/>
</dbReference>
<dbReference type="AlphaFoldDB" id="A0A3Q2R024"/>
<comment type="subcellular location">
    <subcellularLocation>
        <location evidence="1">Secreted</location>
        <location evidence="1">Extracellular space</location>
        <location evidence="1">Extracellular matrix</location>
    </subcellularLocation>
</comment>
<feature type="transmembrane region" description="Helical" evidence="4">
    <location>
        <begin position="137"/>
        <end position="156"/>
    </location>
</feature>
<evidence type="ECO:0000313" key="5">
    <source>
        <dbReference type="Ensembl" id="ENSFHEP00000033654.1"/>
    </source>
</evidence>
<dbReference type="InterPro" id="IPR050149">
    <property type="entry name" value="Collagen_superfamily"/>
</dbReference>